<dbReference type="Gene3D" id="3.20.20.140">
    <property type="entry name" value="Metal-dependent hydrolases"/>
    <property type="match status" value="2"/>
</dbReference>
<dbReference type="CDD" id="cd07435">
    <property type="entry name" value="PHP_PolIIIA_POLC"/>
    <property type="match status" value="1"/>
</dbReference>
<comment type="catalytic activity">
    <reaction evidence="12 13">
        <text>DNA(n) + a 2'-deoxyribonucleoside 5'-triphosphate = DNA(n+1) + diphosphate</text>
        <dbReference type="Rhea" id="RHEA:22508"/>
        <dbReference type="Rhea" id="RHEA-COMP:17339"/>
        <dbReference type="Rhea" id="RHEA-COMP:17340"/>
        <dbReference type="ChEBI" id="CHEBI:33019"/>
        <dbReference type="ChEBI" id="CHEBI:61560"/>
        <dbReference type="ChEBI" id="CHEBI:173112"/>
        <dbReference type="EC" id="2.7.7.7"/>
    </reaction>
</comment>
<dbReference type="Pfam" id="PF14480">
    <property type="entry name" value="DNA_pol3_a_NI"/>
    <property type="match status" value="1"/>
</dbReference>
<dbReference type="GO" id="GO:0003887">
    <property type="term" value="F:DNA-directed DNA polymerase activity"/>
    <property type="evidence" value="ECO:0007669"/>
    <property type="project" value="UniProtKB-EC"/>
</dbReference>
<keyword evidence="6 13" id="KW-0235">DNA replication</keyword>
<dbReference type="SMART" id="SM00479">
    <property type="entry name" value="EXOIII"/>
    <property type="match status" value="1"/>
</dbReference>
<evidence type="ECO:0000256" key="8">
    <source>
        <dbReference type="ARBA" id="ARBA00022801"/>
    </source>
</evidence>
<evidence type="ECO:0000256" key="3">
    <source>
        <dbReference type="ARBA" id="ARBA00022490"/>
    </source>
</evidence>
<keyword evidence="8 13" id="KW-0378">Hydrolase</keyword>
<keyword evidence="5 13" id="KW-0548">Nucleotidyltransferase</keyword>
<dbReference type="NCBIfam" id="TIGR01405">
    <property type="entry name" value="polC_Gram_pos"/>
    <property type="match status" value="1"/>
</dbReference>
<dbReference type="Gene3D" id="6.10.140.1510">
    <property type="match status" value="1"/>
</dbReference>
<dbReference type="InterPro" id="IPR013520">
    <property type="entry name" value="Ribonucl_H"/>
</dbReference>
<reference evidence="16 17" key="1">
    <citation type="submission" date="2023-03" db="EMBL/GenBank/DDBJ databases">
        <title>Bacillus Genome Sequencing.</title>
        <authorList>
            <person name="Dunlap C."/>
        </authorList>
    </citation>
    <scope>NUCLEOTIDE SEQUENCE [LARGE SCALE GENOMIC DNA]</scope>
    <source>
        <strain evidence="16 17">BD-525</strain>
    </source>
</reference>
<dbReference type="HAMAP" id="MF_00356">
    <property type="entry name" value="DNApol_PolC"/>
    <property type="match status" value="1"/>
</dbReference>
<dbReference type="Pfam" id="PF01336">
    <property type="entry name" value="tRNA_anti-codon"/>
    <property type="match status" value="1"/>
</dbReference>
<evidence type="ECO:0000259" key="15">
    <source>
        <dbReference type="SMART" id="SM00481"/>
    </source>
</evidence>
<dbReference type="Gene3D" id="1.10.150.700">
    <property type="entry name" value="PolC, middle finger domain"/>
    <property type="match status" value="1"/>
</dbReference>
<dbReference type="Pfam" id="PF02811">
    <property type="entry name" value="PHP"/>
    <property type="match status" value="1"/>
</dbReference>
<sequence length="1438" mass="162320">MDKSDEKRKRFELLMKQGEIPPGLIDPYFLDGYIEQVETSRSNQEWVISIIKESLVPAEVYRNFCLKLRDQMQHIAKVSFIFKYGPSVDHEEIINTYWQLFLEWIHREIPSVNGWMGRAAHELDGDTLMVTMTDNTSLELARKKQIDQAIIRFYNQYFALPLRVKVQAGEVSREAYEEFEQKKLQEEREVIEKMITSMEAEARSADEDGEEVRLQIGYDIKEQPVPIQQIQDEEKKITIQGTIFGLDSKELRNGSTLFMFNITDFSDSLQMKMFAKTKEDLKIMSLLANGKWVKARGRVDYDRFMQIPELVMIPSDLAEVQAPPARKDTAPEKRVEFHLHSTMSTMDAVTPVDQYIKTAAKWGHKAIAITDHGGIQCYPDAAKAAKKNGIKMIYGVEANVVNDSVPVVLQPQPIELKSATYIVFDIETTGLSITNSKITELAAVKMYEGQEIDRYATFVNPHEKIPYHIQQLTNITDEMVRDAPDLEPVLQEFVKFVGDNVLVAHNARFDVGFIQASLKEYGMPLLDNPALDTLELARLIHPGMKNHRLNTLADKYKVLLESHHRAIDDTIALAGILNGLLADAEKIKGLTMLDRLNDYVGTDLSNTRPFHCGIYALNSTGKKNLFKLISMSHTEYFKRVPCIPKSKLVEMREGLLIISGCEKGEFFETVLNKTVEEAIEVAQFYDILEIQPLTMYMHLVDKGLVGSPTELKSAIKTICDIGEKLNKPVIATGNVHYLDPRDKLFRDITIHGITGFSPLKDIRKPDAHLRTTDEMLEEFEFLGKGKAMEVVITNTNELADRFEELELFPDKLFTPIIEGADEEIRNTCYETARSIYGEDLPEVVIARLEKELEPIIKYGFSANYLISERLVKKSNRDGYLVGSRGSVGSSVVATFLGISEVNPLPAHYICKNVECKHSEWFLDGSVPSGFDLPDKTCPHCGSNLKGEGQDIPFETFLGFKGDKVPDIDLNFSGEYQPQAHNYTKEIFGDKCVFRAGTIGTVAEKTAFGYTKKYEEDHHQKWRGAELSRLAAGCTGVKRSTGQHPGGIVVVPDYMEVEDITPVQFPADDVNAEWKTTHFDYHAFDANLLKLDILGHDDPTMMRMLQDLTGVDPTTIPMNDPKVMSMFNSTEALGVEPGKIRTPVATYGVPEMGTKFVRQMLIESKPSSFADLLQISGLSHGTGVWLGNAQELIKNGTCNIKTVIGCRDDIMLFLIYKAGMDASLAFKITESVRKGKGLTPEWIDEMKKCKVPMWYIDSCLKIQYMFPKAHAAAYVISAVRTAYFKLYYPIHYYATYFSVRAEDFDIELCCQGYDAISRQIDEIEQKGFQATTKEKSMLSVLEMALEMTARGFSFKSIDLYRSEATRFIVDGDSLIPPFSAMQGIGDNAARNIAAAREHGEYLSIEDFQQKSKASKSIIELLTQLGCFRGLPESNQLSLF</sequence>
<dbReference type="InterPro" id="IPR044923">
    <property type="entry name" value="PolC_middle_finger_sf"/>
</dbReference>
<dbReference type="InterPro" id="IPR004013">
    <property type="entry name" value="PHP_dom"/>
</dbReference>
<protein>
    <recommendedName>
        <fullName evidence="13">DNA polymerase III PolC-type</fullName>
        <shortName evidence="13">PolIII</shortName>
        <ecNumber evidence="13">2.7.7.7</ecNumber>
    </recommendedName>
</protein>
<keyword evidence="10 13" id="KW-0239">DNA-directed DNA polymerase</keyword>
<dbReference type="PANTHER" id="PTHR32294">
    <property type="entry name" value="DNA POLYMERASE III SUBUNIT ALPHA"/>
    <property type="match status" value="1"/>
</dbReference>
<evidence type="ECO:0000313" key="17">
    <source>
        <dbReference type="Proteomes" id="UP001344632"/>
    </source>
</evidence>
<dbReference type="NCBIfam" id="NF001688">
    <property type="entry name" value="PRK00448.1"/>
    <property type="match status" value="1"/>
</dbReference>
<dbReference type="NCBIfam" id="TIGR00573">
    <property type="entry name" value="dnaq"/>
    <property type="match status" value="1"/>
</dbReference>
<keyword evidence="7 13" id="KW-0540">Nuclease</keyword>
<evidence type="ECO:0000256" key="9">
    <source>
        <dbReference type="ARBA" id="ARBA00022839"/>
    </source>
</evidence>
<comment type="subcellular location">
    <subcellularLocation>
        <location evidence="2 13">Cytoplasm</location>
    </subcellularLocation>
</comment>
<dbReference type="RefSeq" id="WP_326088224.1">
    <property type="nucleotide sequence ID" value="NZ_JARLKZ010000006.1"/>
</dbReference>
<dbReference type="Pfam" id="PF07733">
    <property type="entry name" value="DNA_pol3_alpha"/>
    <property type="match status" value="1"/>
</dbReference>
<dbReference type="Pfam" id="PF11490">
    <property type="entry name" value="DNA_pol3_a_NII"/>
    <property type="match status" value="1"/>
</dbReference>
<proteinExistence type="inferred from homology"/>
<comment type="similarity">
    <text evidence="13">Belongs to the DNA polymerase type-C family. PolC subfamily.</text>
</comment>
<dbReference type="InterPro" id="IPR040982">
    <property type="entry name" value="DNA_pol3_finger"/>
</dbReference>
<evidence type="ECO:0000256" key="11">
    <source>
        <dbReference type="ARBA" id="ARBA00025611"/>
    </source>
</evidence>
<dbReference type="Gene3D" id="1.10.150.870">
    <property type="match status" value="1"/>
</dbReference>
<dbReference type="InterPro" id="IPR006054">
    <property type="entry name" value="DnaQ"/>
</dbReference>
<accession>A0ABU6GN11</accession>
<evidence type="ECO:0000256" key="13">
    <source>
        <dbReference type="HAMAP-Rule" id="MF_00356"/>
    </source>
</evidence>
<dbReference type="Gene3D" id="3.30.420.10">
    <property type="entry name" value="Ribonuclease H-like superfamily/Ribonuclease H"/>
    <property type="match status" value="1"/>
</dbReference>
<dbReference type="Pfam" id="PF17657">
    <property type="entry name" value="DNA_pol3_finger"/>
    <property type="match status" value="1"/>
</dbReference>
<dbReference type="EMBL" id="JARLKZ010000006">
    <property type="protein sequence ID" value="MEC0240492.1"/>
    <property type="molecule type" value="Genomic_DNA"/>
</dbReference>
<name>A0ABU6GN11_9BACL</name>
<dbReference type="InterPro" id="IPR024754">
    <property type="entry name" value="DNA_PolC-like_N_II"/>
</dbReference>
<dbReference type="InterPro" id="IPR012340">
    <property type="entry name" value="NA-bd_OB-fold"/>
</dbReference>
<dbReference type="InterPro" id="IPR003141">
    <property type="entry name" value="Pol/His_phosphatase_N"/>
</dbReference>
<evidence type="ECO:0000256" key="4">
    <source>
        <dbReference type="ARBA" id="ARBA00022679"/>
    </source>
</evidence>
<keyword evidence="3 13" id="KW-0963">Cytoplasm</keyword>
<gene>
    <name evidence="13" type="primary">polC</name>
    <name evidence="16" type="ORF">P4H66_11575</name>
</gene>
<dbReference type="PANTHER" id="PTHR32294:SF5">
    <property type="entry name" value="DNA POLYMERASE III POLC-TYPE"/>
    <property type="match status" value="1"/>
</dbReference>
<keyword evidence="17" id="KW-1185">Reference proteome</keyword>
<dbReference type="InterPro" id="IPR029460">
    <property type="entry name" value="DNAPol_HHH"/>
</dbReference>
<dbReference type="InterPro" id="IPR004805">
    <property type="entry name" value="DnaE2/DnaE/PolC"/>
</dbReference>
<dbReference type="CDD" id="cd06127">
    <property type="entry name" value="DEDDh"/>
    <property type="match status" value="1"/>
</dbReference>
<organism evidence="16 17">
    <name type="scientific">Paenibacillus dokdonensis</name>
    <dbReference type="NCBI Taxonomy" id="2567944"/>
    <lineage>
        <taxon>Bacteria</taxon>
        <taxon>Bacillati</taxon>
        <taxon>Bacillota</taxon>
        <taxon>Bacilli</taxon>
        <taxon>Bacillales</taxon>
        <taxon>Paenibacillaceae</taxon>
        <taxon>Paenibacillus</taxon>
    </lineage>
</organism>
<evidence type="ECO:0000256" key="10">
    <source>
        <dbReference type="ARBA" id="ARBA00022932"/>
    </source>
</evidence>
<keyword evidence="4 13" id="KW-0808">Transferase</keyword>
<evidence type="ECO:0000256" key="7">
    <source>
        <dbReference type="ARBA" id="ARBA00022722"/>
    </source>
</evidence>
<comment type="function">
    <text evidence="11">DNA polymerase III is a complex, multichain enzyme responsible for most of the replicative synthesis in bacteria. This DNA polymerase also exhibits 3' to 5' exonuclease activity. The alpha chain is the DNA polymerase.</text>
</comment>
<dbReference type="InterPro" id="IPR006308">
    <property type="entry name" value="Pol_III_a_PolC-type_gram_pos"/>
</dbReference>
<comment type="function">
    <text evidence="1 13">Required for replicative DNA synthesis. This DNA polymerase also exhibits 3' to 5' exonuclease activity.</text>
</comment>
<feature type="domain" description="Exonuclease" evidence="14">
    <location>
        <begin position="420"/>
        <end position="586"/>
    </location>
</feature>
<dbReference type="InterPro" id="IPR011708">
    <property type="entry name" value="DNA_pol3_alpha_NTPase_dom"/>
</dbReference>
<evidence type="ECO:0000313" key="16">
    <source>
        <dbReference type="EMBL" id="MEC0240492.1"/>
    </source>
</evidence>
<evidence type="ECO:0000256" key="12">
    <source>
        <dbReference type="ARBA" id="ARBA00049244"/>
    </source>
</evidence>
<evidence type="ECO:0000256" key="2">
    <source>
        <dbReference type="ARBA" id="ARBA00004496"/>
    </source>
</evidence>
<evidence type="ECO:0000259" key="14">
    <source>
        <dbReference type="SMART" id="SM00479"/>
    </source>
</evidence>
<evidence type="ECO:0000256" key="6">
    <source>
        <dbReference type="ARBA" id="ARBA00022705"/>
    </source>
</evidence>
<dbReference type="InterPro" id="IPR012337">
    <property type="entry name" value="RNaseH-like_sf"/>
</dbReference>
<dbReference type="EC" id="2.7.7.7" evidence="13"/>
<dbReference type="SMART" id="SM00481">
    <property type="entry name" value="POLIIIAc"/>
    <property type="match status" value="1"/>
</dbReference>
<dbReference type="SUPFAM" id="SSF53098">
    <property type="entry name" value="Ribonuclease H-like"/>
    <property type="match status" value="1"/>
</dbReference>
<dbReference type="Pfam" id="PF00929">
    <property type="entry name" value="RNase_T"/>
    <property type="match status" value="1"/>
</dbReference>
<dbReference type="Gene3D" id="2.40.50.140">
    <property type="entry name" value="Nucleic acid-binding proteins"/>
    <property type="match status" value="1"/>
</dbReference>
<evidence type="ECO:0000256" key="1">
    <source>
        <dbReference type="ARBA" id="ARBA00003452"/>
    </source>
</evidence>
<dbReference type="Gene3D" id="3.30.1900.20">
    <property type="match status" value="2"/>
</dbReference>
<dbReference type="Proteomes" id="UP001344632">
    <property type="component" value="Unassembled WGS sequence"/>
</dbReference>
<comment type="caution">
    <text evidence="16">The sequence shown here is derived from an EMBL/GenBank/DDBJ whole genome shotgun (WGS) entry which is preliminary data.</text>
</comment>
<feature type="domain" description="Polymerase/histidinol phosphatase N-terminal" evidence="15">
    <location>
        <begin position="335"/>
        <end position="402"/>
    </location>
</feature>
<dbReference type="InterPro" id="IPR004365">
    <property type="entry name" value="NA-bd_OB_tRNA"/>
</dbReference>
<dbReference type="Pfam" id="PF14579">
    <property type="entry name" value="HHH_6"/>
    <property type="match status" value="1"/>
</dbReference>
<dbReference type="InterPro" id="IPR036397">
    <property type="entry name" value="RNaseH_sf"/>
</dbReference>
<evidence type="ECO:0000256" key="5">
    <source>
        <dbReference type="ARBA" id="ARBA00022695"/>
    </source>
</evidence>
<dbReference type="InterPro" id="IPR028112">
    <property type="entry name" value="DNA_PolC-type_N_I"/>
</dbReference>
<keyword evidence="9 13" id="KW-0269">Exonuclease</keyword>
<dbReference type="CDD" id="cd04484">
    <property type="entry name" value="polC_OBF"/>
    <property type="match status" value="1"/>
</dbReference>